<dbReference type="CDD" id="cd00796">
    <property type="entry name" value="INT_Rci_Hp1_C"/>
    <property type="match status" value="1"/>
</dbReference>
<comment type="caution">
    <text evidence="7">The sequence shown here is derived from an EMBL/GenBank/DDBJ whole genome shotgun (WGS) entry which is preliminary data.</text>
</comment>
<evidence type="ECO:0000256" key="1">
    <source>
        <dbReference type="ARBA" id="ARBA00022908"/>
    </source>
</evidence>
<sequence length="327" mass="37098">MSIKKLDDGQYVVDIRPAGRNGKRIRRTFSKKHEAVAFEKYVVVNYHEKDWLSKPADKRPLSELIELWWLYHGQSLDYGDKYKTQLHKVMRMMSDPCAFQIDKSTVATFRAKRFSEGVKASSINKDLFVLGGMFTALINAGLYHSAHPTKGITKLKPKQTAMAFLSNDEIDRLLQRLEDDNQRIAILCLSTGARWSEAAKLRAEHVINNRVMFVETKNGKSRSVPISQEVADKLLAKKSGLLFSQARYLAFCQELKSVKADLPHGQATHVLRHTFATHFMMNGGNIITLQRILGHATIQQTMAYAHFSPDHLRDAVSFNPLKGKITV</sequence>
<feature type="domain" description="Tyr recombinase" evidence="5">
    <location>
        <begin position="160"/>
        <end position="317"/>
    </location>
</feature>
<dbReference type="InterPro" id="IPR011010">
    <property type="entry name" value="DNA_brk_join_enz"/>
</dbReference>
<dbReference type="Pfam" id="PF24624">
    <property type="entry name" value="Int_N"/>
    <property type="match status" value="1"/>
</dbReference>
<protein>
    <submittedName>
        <fullName evidence="7">Phage integrase/recombinase</fullName>
    </submittedName>
</protein>
<dbReference type="RefSeq" id="WP_046050836.1">
    <property type="nucleotide sequence ID" value="NZ_CP107093.1"/>
</dbReference>
<feature type="domain" description="Core-binding (CB)" evidence="6">
    <location>
        <begin position="59"/>
        <end position="138"/>
    </location>
</feature>
<keyword evidence="2 4" id="KW-0238">DNA-binding</keyword>
<evidence type="ECO:0000313" key="7">
    <source>
        <dbReference type="EMBL" id="CNF57280.1"/>
    </source>
</evidence>
<dbReference type="InterPro" id="IPR057084">
    <property type="entry name" value="Int_N"/>
</dbReference>
<dbReference type="AlphaFoldDB" id="A0A9P1V691"/>
<dbReference type="InterPro" id="IPR050090">
    <property type="entry name" value="Tyrosine_recombinase_XerCD"/>
</dbReference>
<gene>
    <name evidence="7" type="primary">xerC_1</name>
    <name evidence="7" type="ORF">ERS137939_01828</name>
</gene>
<evidence type="ECO:0000259" key="5">
    <source>
        <dbReference type="PROSITE" id="PS51898"/>
    </source>
</evidence>
<dbReference type="PROSITE" id="PS51900">
    <property type="entry name" value="CB"/>
    <property type="match status" value="1"/>
</dbReference>
<dbReference type="PROSITE" id="PS51898">
    <property type="entry name" value="TYR_RECOMBINASE"/>
    <property type="match status" value="1"/>
</dbReference>
<accession>A0A9P1V691</accession>
<proteinExistence type="predicted"/>
<dbReference type="GO" id="GO:0003677">
    <property type="term" value="F:DNA binding"/>
    <property type="evidence" value="ECO:0007669"/>
    <property type="project" value="UniProtKB-UniRule"/>
</dbReference>
<dbReference type="EMBL" id="CPZF01000004">
    <property type="protein sequence ID" value="CNF57280.1"/>
    <property type="molecule type" value="Genomic_DNA"/>
</dbReference>
<dbReference type="Pfam" id="PF00589">
    <property type="entry name" value="Phage_integrase"/>
    <property type="match status" value="1"/>
</dbReference>
<evidence type="ECO:0000256" key="3">
    <source>
        <dbReference type="ARBA" id="ARBA00023172"/>
    </source>
</evidence>
<dbReference type="SUPFAM" id="SSF56349">
    <property type="entry name" value="DNA breaking-rejoining enzymes"/>
    <property type="match status" value="1"/>
</dbReference>
<dbReference type="InterPro" id="IPR002104">
    <property type="entry name" value="Integrase_catalytic"/>
</dbReference>
<evidence type="ECO:0000256" key="4">
    <source>
        <dbReference type="PROSITE-ProRule" id="PRU01248"/>
    </source>
</evidence>
<keyword evidence="1" id="KW-0229">DNA integration</keyword>
<dbReference type="InterPro" id="IPR044068">
    <property type="entry name" value="CB"/>
</dbReference>
<keyword evidence="3" id="KW-0233">DNA recombination</keyword>
<dbReference type="GO" id="GO:0015074">
    <property type="term" value="P:DNA integration"/>
    <property type="evidence" value="ECO:0007669"/>
    <property type="project" value="UniProtKB-KW"/>
</dbReference>
<reference evidence="7 8" key="1">
    <citation type="submission" date="2015-03" db="EMBL/GenBank/DDBJ databases">
        <authorList>
            <consortium name="Pathogen Informatics"/>
            <person name="Murphy D."/>
        </authorList>
    </citation>
    <scope>NUCLEOTIDE SEQUENCE [LARGE SCALE GENOMIC DNA]</scope>
    <source>
        <strain evidence="7 8">IP27818</strain>
    </source>
</reference>
<organism evidence="7 8">
    <name type="scientific">Yersinia enterocolitica</name>
    <dbReference type="NCBI Taxonomy" id="630"/>
    <lineage>
        <taxon>Bacteria</taxon>
        <taxon>Pseudomonadati</taxon>
        <taxon>Pseudomonadota</taxon>
        <taxon>Gammaproteobacteria</taxon>
        <taxon>Enterobacterales</taxon>
        <taxon>Yersiniaceae</taxon>
        <taxon>Yersinia</taxon>
    </lineage>
</organism>
<name>A0A9P1V691_YEREN</name>
<dbReference type="GO" id="GO:0006310">
    <property type="term" value="P:DNA recombination"/>
    <property type="evidence" value="ECO:0007669"/>
    <property type="project" value="UniProtKB-KW"/>
</dbReference>
<evidence type="ECO:0000259" key="6">
    <source>
        <dbReference type="PROSITE" id="PS51900"/>
    </source>
</evidence>
<dbReference type="Gene3D" id="1.10.443.10">
    <property type="entry name" value="Intergrase catalytic core"/>
    <property type="match status" value="1"/>
</dbReference>
<evidence type="ECO:0000313" key="8">
    <source>
        <dbReference type="Proteomes" id="UP000041356"/>
    </source>
</evidence>
<dbReference type="InterPro" id="IPR013762">
    <property type="entry name" value="Integrase-like_cat_sf"/>
</dbReference>
<evidence type="ECO:0000256" key="2">
    <source>
        <dbReference type="ARBA" id="ARBA00023125"/>
    </source>
</evidence>
<dbReference type="PANTHER" id="PTHR30349:SF93">
    <property type="entry name" value="FELS-2 PROPHAGE PROTEIN"/>
    <property type="match status" value="1"/>
</dbReference>
<dbReference type="Proteomes" id="UP000041356">
    <property type="component" value="Unassembled WGS sequence"/>
</dbReference>
<dbReference type="PANTHER" id="PTHR30349">
    <property type="entry name" value="PHAGE INTEGRASE-RELATED"/>
    <property type="match status" value="1"/>
</dbReference>